<proteinExistence type="predicted"/>
<name>A0A7C4RZX3_FERPE</name>
<dbReference type="InterPro" id="IPR038180">
    <property type="entry name" value="FlgT_N_sf"/>
</dbReference>
<dbReference type="AlphaFoldDB" id="A0A7C4RZX3"/>
<feature type="chain" id="PRO_5028439743" evidence="1">
    <location>
        <begin position="18"/>
        <end position="156"/>
    </location>
</feature>
<reference evidence="2" key="1">
    <citation type="journal article" date="2020" name="mSystems">
        <title>Genome- and Community-Level Interaction Insights into Carbon Utilization and Element Cycling Functions of Hydrothermarchaeota in Hydrothermal Sediment.</title>
        <authorList>
            <person name="Zhou Z."/>
            <person name="Liu Y."/>
            <person name="Xu W."/>
            <person name="Pan J."/>
            <person name="Luo Z.H."/>
            <person name="Li M."/>
        </authorList>
    </citation>
    <scope>NUCLEOTIDE SEQUENCE [LARGE SCALE GENOMIC DNA]</scope>
    <source>
        <strain evidence="2">SpSt-604</strain>
    </source>
</reference>
<organism evidence="2">
    <name type="scientific">Fervidobacterium pennivorans</name>
    <dbReference type="NCBI Taxonomy" id="93466"/>
    <lineage>
        <taxon>Bacteria</taxon>
        <taxon>Thermotogati</taxon>
        <taxon>Thermotogota</taxon>
        <taxon>Thermotogae</taxon>
        <taxon>Thermotogales</taxon>
        <taxon>Fervidobacteriaceae</taxon>
        <taxon>Fervidobacterium</taxon>
    </lineage>
</organism>
<sequence length="156" mass="17726">MKKLSAFLMILTAIAFCTESISVTVKGVSDIVGSRKDIACEKALEGAFRRAVEQAIRRLIYSETLVQNGYLISDKIYKQSTGYVKSYEIIDEAIDEKTQPYWIRIMAKVLKIDLENSIKELTTQIGTIRILFSLDTEPELVSAIKKRFIKQRNPSN</sequence>
<keyword evidence="1" id="KW-0732">Signal</keyword>
<feature type="signal peptide" evidence="1">
    <location>
        <begin position="1"/>
        <end position="17"/>
    </location>
</feature>
<evidence type="ECO:0000256" key="1">
    <source>
        <dbReference type="SAM" id="SignalP"/>
    </source>
</evidence>
<dbReference type="Gene3D" id="3.30.1660.40">
    <property type="entry name" value="FlgT, N-terminal domain"/>
    <property type="match status" value="1"/>
</dbReference>
<protein>
    <submittedName>
        <fullName evidence="2">Uncharacterized protein</fullName>
    </submittedName>
</protein>
<comment type="caution">
    <text evidence="2">The sequence shown here is derived from an EMBL/GenBank/DDBJ whole genome shotgun (WGS) entry which is preliminary data.</text>
</comment>
<accession>A0A7C4RZX3</accession>
<gene>
    <name evidence="2" type="ORF">ENT72_06780</name>
</gene>
<dbReference type="EMBL" id="DSZT01000214">
    <property type="protein sequence ID" value="HGU42601.1"/>
    <property type="molecule type" value="Genomic_DNA"/>
</dbReference>
<evidence type="ECO:0000313" key="2">
    <source>
        <dbReference type="EMBL" id="HGU42601.1"/>
    </source>
</evidence>